<dbReference type="SUPFAM" id="SSF49599">
    <property type="entry name" value="TRAF domain-like"/>
    <property type="match status" value="2"/>
</dbReference>
<dbReference type="EMBL" id="LUHQ01000003">
    <property type="protein sequence ID" value="OAP03813.1"/>
    <property type="molecule type" value="Genomic_DNA"/>
</dbReference>
<feature type="domain" description="MATH" evidence="1">
    <location>
        <begin position="208"/>
        <end position="329"/>
    </location>
</feature>
<dbReference type="SMART" id="SM00061">
    <property type="entry name" value="MATH"/>
    <property type="match status" value="2"/>
</dbReference>
<reference evidence="3" key="1">
    <citation type="journal article" date="2016" name="Proc. Natl. Acad. Sci. U.S.A.">
        <title>Chromosome-level assembly of Arabidopsis thaliana Ler reveals the extent of translocation and inversion polymorphisms.</title>
        <authorList>
            <person name="Zapata L."/>
            <person name="Ding J."/>
            <person name="Willing E.M."/>
            <person name="Hartwig B."/>
            <person name="Bezdan D."/>
            <person name="Jiao W.B."/>
            <person name="Patel V."/>
            <person name="Velikkakam James G."/>
            <person name="Koornneef M."/>
            <person name="Ossowski S."/>
            <person name="Schneeberger K."/>
        </authorList>
    </citation>
    <scope>NUCLEOTIDE SEQUENCE [LARGE SCALE GENOMIC DNA]</scope>
    <source>
        <strain evidence="3">cv. Landsberg erecta</strain>
    </source>
</reference>
<organism evidence="2 3">
    <name type="scientific">Arabidopsis thaliana</name>
    <name type="common">Mouse-ear cress</name>
    <dbReference type="NCBI Taxonomy" id="3702"/>
    <lineage>
        <taxon>Eukaryota</taxon>
        <taxon>Viridiplantae</taxon>
        <taxon>Streptophyta</taxon>
        <taxon>Embryophyta</taxon>
        <taxon>Tracheophyta</taxon>
        <taxon>Spermatophyta</taxon>
        <taxon>Magnoliopsida</taxon>
        <taxon>eudicotyledons</taxon>
        <taxon>Gunneridae</taxon>
        <taxon>Pentapetalae</taxon>
        <taxon>rosids</taxon>
        <taxon>malvids</taxon>
        <taxon>Brassicales</taxon>
        <taxon>Brassicaceae</taxon>
        <taxon>Camelineae</taxon>
        <taxon>Arabidopsis</taxon>
    </lineage>
</organism>
<dbReference type="InterPro" id="IPR008974">
    <property type="entry name" value="TRAF-like"/>
</dbReference>
<sequence length="339" mass="38706">MEQSAIKEEEIISNDLLWKKADIKEESDISEGSQKHEKLKTALLPYWRERPPTTYSVTFESFGKMMELVNNGYYESLPFTVDGFNWTFKIYPNGNSDTTRGLIYLYVKIDDSSITDPPLDVYAEIKFFVYNYGISEYYTYQEVEPVKFDSVEQEWGRWIGLSTASFSTATIDPYKFITDGDKCVFGIDVFVAQRNKSEVFSYDENISNPVFTWSLPNFSTLTLDSYTSDPFSSGDRNWVLKVYPNGDGVGKDNSLSLYLLSESNEKNYVRATLRVLNQIGSDNVEKPVEGWPNAAENGWGYQEFIPLADLQDATKGFVVDDLLEVEVEIMAISKQTPIN</sequence>
<dbReference type="AlphaFoldDB" id="A0A178VFM6"/>
<name>A0A178VFM6_ARATH</name>
<feature type="domain" description="MATH" evidence="1">
    <location>
        <begin position="52"/>
        <end position="189"/>
    </location>
</feature>
<protein>
    <recommendedName>
        <fullName evidence="1">MATH domain-containing protein</fullName>
    </recommendedName>
</protein>
<dbReference type="InterPro" id="IPR002083">
    <property type="entry name" value="MATH/TRAF_dom"/>
</dbReference>
<dbReference type="Proteomes" id="UP000078284">
    <property type="component" value="Chromosome 3"/>
</dbReference>
<proteinExistence type="predicted"/>
<evidence type="ECO:0000313" key="3">
    <source>
        <dbReference type="Proteomes" id="UP000078284"/>
    </source>
</evidence>
<evidence type="ECO:0000259" key="1">
    <source>
        <dbReference type="PROSITE" id="PS50144"/>
    </source>
</evidence>
<gene>
    <name evidence="2" type="ordered locus">AXX17_At3g40060</name>
</gene>
<dbReference type="Pfam" id="PF22486">
    <property type="entry name" value="MATH_2"/>
    <property type="match status" value="2"/>
</dbReference>
<dbReference type="PANTHER" id="PTHR46162">
    <property type="entry name" value="TRAF-LIKE FAMILY PROTEIN"/>
    <property type="match status" value="1"/>
</dbReference>
<dbReference type="ExpressionAtlas" id="A0A178VFM6">
    <property type="expression patterns" value="baseline and differential"/>
</dbReference>
<evidence type="ECO:0000313" key="2">
    <source>
        <dbReference type="EMBL" id="OAP03813.1"/>
    </source>
</evidence>
<dbReference type="Gene3D" id="2.60.210.10">
    <property type="entry name" value="Apoptosis, Tumor Necrosis Factor Receptor Associated Protein 2, Chain A"/>
    <property type="match status" value="2"/>
</dbReference>
<dbReference type="FunFam" id="2.60.210.10:FF:000013">
    <property type="entry name" value="TRAF-like family protein"/>
    <property type="match status" value="1"/>
</dbReference>
<accession>A0A178VFM6</accession>
<dbReference type="CDD" id="cd00121">
    <property type="entry name" value="MATH"/>
    <property type="match status" value="2"/>
</dbReference>
<dbReference type="PANTHER" id="PTHR46162:SF58">
    <property type="entry name" value="TRAF-LIKE FAMILY PROTEIN"/>
    <property type="match status" value="1"/>
</dbReference>
<dbReference type="PROSITE" id="PS50144">
    <property type="entry name" value="MATH"/>
    <property type="match status" value="2"/>
</dbReference>
<comment type="caution">
    <text evidence="2">The sequence shown here is derived from an EMBL/GenBank/DDBJ whole genome shotgun (WGS) entry which is preliminary data.</text>
</comment>